<dbReference type="InterPro" id="IPR029151">
    <property type="entry name" value="Sensor-like_sf"/>
</dbReference>
<dbReference type="PANTHER" id="PTHR32089">
    <property type="entry name" value="METHYL-ACCEPTING CHEMOTAXIS PROTEIN MCPB"/>
    <property type="match status" value="1"/>
</dbReference>
<evidence type="ECO:0000313" key="15">
    <source>
        <dbReference type="EMBL" id="SDC23677.1"/>
    </source>
</evidence>
<dbReference type="Proteomes" id="UP000247389">
    <property type="component" value="Unassembled WGS sequence"/>
</dbReference>
<evidence type="ECO:0000259" key="13">
    <source>
        <dbReference type="PROSITE" id="PS50885"/>
    </source>
</evidence>
<proteinExistence type="inferred from homology"/>
<evidence type="ECO:0000313" key="17">
    <source>
        <dbReference type="EMBL" id="SET05802.1"/>
    </source>
</evidence>
<evidence type="ECO:0000256" key="9">
    <source>
        <dbReference type="PROSITE-ProRule" id="PRU00284"/>
    </source>
</evidence>
<dbReference type="CDD" id="cd06225">
    <property type="entry name" value="HAMP"/>
    <property type="match status" value="1"/>
</dbReference>
<evidence type="ECO:0000256" key="3">
    <source>
        <dbReference type="ARBA" id="ARBA00022500"/>
    </source>
</evidence>
<dbReference type="PROSITE" id="PS50111">
    <property type="entry name" value="CHEMOTAXIS_TRANSDUC_2"/>
    <property type="match status" value="1"/>
</dbReference>
<dbReference type="CDD" id="cd18773">
    <property type="entry name" value="PDC1_HK_sensor"/>
    <property type="match status" value="1"/>
</dbReference>
<reference evidence="18 19" key="1">
    <citation type="submission" date="2016-10" db="EMBL/GenBank/DDBJ databases">
        <authorList>
            <person name="Varghese N."/>
            <person name="Submissions S."/>
        </authorList>
    </citation>
    <scope>NUCLEOTIDE SEQUENCE [LARGE SCALE GENOMIC DNA]</scope>
    <source>
        <strain evidence="15 21">WG10</strain>
        <strain evidence="16 19">WG2</strain>
        <strain evidence="17 18">WG5</strain>
    </source>
</reference>
<dbReference type="EMBL" id="QICM01000022">
    <property type="protein sequence ID" value="PXV63649.1"/>
    <property type="molecule type" value="Genomic_DNA"/>
</dbReference>
<reference evidence="14 20" key="2">
    <citation type="submission" date="2018-04" db="EMBL/GenBank/DDBJ databases">
        <title>Subsurface microbial communities from deep shales in Ohio and West Virginia, USA.</title>
        <authorList>
            <person name="Wrighton K."/>
        </authorList>
    </citation>
    <scope>NUCLEOTIDE SEQUENCE [LARGE SCALE GENOMIC DNA]</scope>
    <source>
        <strain evidence="14 20">MSL28</strain>
    </source>
</reference>
<feature type="coiled-coil region" evidence="10">
    <location>
        <begin position="352"/>
        <end position="379"/>
    </location>
</feature>
<dbReference type="Proteomes" id="UP000199519">
    <property type="component" value="Unassembled WGS sequence"/>
</dbReference>
<evidence type="ECO:0000256" key="6">
    <source>
        <dbReference type="ARBA" id="ARBA00023136"/>
    </source>
</evidence>
<comment type="subcellular location">
    <subcellularLocation>
        <location evidence="1">Cell membrane</location>
        <topology evidence="1">Multi-pass membrane protein</topology>
    </subcellularLocation>
</comment>
<evidence type="ECO:0000313" key="19">
    <source>
        <dbReference type="Proteomes" id="UP000199519"/>
    </source>
</evidence>
<sequence>MTVVLLLIALVPLGVVSYFQIKNVEEIIENSFIESTKREVTQVDNAINLYFQQLKANTNFLAKNEYIAQVDNNITKYLTNSNDNLMMTPSQNGGIEEEIFYLFDDFSKTHPEVSYIYIGTKYGGMIQHPAGVIGSNYDPRERPFYKVGVNNKNKVSLTDPYYWEADDTVNIGAVTAFNNEAGEFMGVLGIDIGLSSLTSLIKDITIGKEGFIILVDDQNNILAHPRKSELTFQNISELGVEGLNDNLNQSKNNYFEAVMGGEEYLFNTYKSQETSWNFISVIPKKELQTQINQMYKQIITIILAVLVLITILALYISKIIADPIIEATNFSKEIASGNLNAKKIEAKGNNEISILSEALNEMQDDLRNMISQINNIALDLSSSSEELSASGENLEDSAEKVGSSIEHVASGAEEQSAQTEESTAVVAELSKEIDNIDKMSKNMKSETKLVMNNIENGSRSMESSIEKIESVNKNTKQVSDSIGELGVLSEEIGNIVNLINGIASQTNLLALNAAIEAARAGEAGRGFSVVADEIRNLAEESSKATEKIEVLIKDIQEGVNNSVNKMDETEDVVKSSVDVIENTKLSFDKVKAVSVKLSEIIENIDLKTNKVNSKGKEVAEIINQIAAVSEESAQRSEEVASYSQEQLNSTKEVVESAKRLAETAEKLTKTVDKFNL</sequence>
<accession>A0A1G6JY70</accession>
<keyword evidence="5 11" id="KW-1133">Transmembrane helix</keyword>
<evidence type="ECO:0000259" key="12">
    <source>
        <dbReference type="PROSITE" id="PS50111"/>
    </source>
</evidence>
<dbReference type="EMBL" id="FMYT01000003">
    <property type="protein sequence ID" value="SDC23677.1"/>
    <property type="molecule type" value="Genomic_DNA"/>
</dbReference>
<evidence type="ECO:0000256" key="1">
    <source>
        <dbReference type="ARBA" id="ARBA00004651"/>
    </source>
</evidence>
<dbReference type="InterPro" id="IPR033479">
    <property type="entry name" value="dCache_1"/>
</dbReference>
<protein>
    <submittedName>
        <fullName evidence="15">Methyl-accepting chemotaxis protein</fullName>
    </submittedName>
</protein>
<dbReference type="PANTHER" id="PTHR32089:SF112">
    <property type="entry name" value="LYSOZYME-LIKE PROTEIN-RELATED"/>
    <property type="match status" value="1"/>
</dbReference>
<dbReference type="EMBL" id="FNBJ01000021">
    <property type="protein sequence ID" value="SDF71988.1"/>
    <property type="molecule type" value="Genomic_DNA"/>
</dbReference>
<keyword evidence="10" id="KW-0175">Coiled coil</keyword>
<evidence type="ECO:0000313" key="18">
    <source>
        <dbReference type="Proteomes" id="UP000198612"/>
    </source>
</evidence>
<dbReference type="SMART" id="SM00283">
    <property type="entry name" value="MA"/>
    <property type="match status" value="1"/>
</dbReference>
<evidence type="ECO:0000313" key="16">
    <source>
        <dbReference type="EMBL" id="SDF71988.1"/>
    </source>
</evidence>
<dbReference type="EMBL" id="FOHG01000021">
    <property type="protein sequence ID" value="SET05802.1"/>
    <property type="molecule type" value="Genomic_DNA"/>
</dbReference>
<dbReference type="InterPro" id="IPR003660">
    <property type="entry name" value="HAMP_dom"/>
</dbReference>
<dbReference type="RefSeq" id="WP_176760059.1">
    <property type="nucleotide sequence ID" value="NZ_FNBJ01000021.1"/>
</dbReference>
<organism evidence="15 21">
    <name type="scientific">Halanaerobium congolense</name>
    <dbReference type="NCBI Taxonomy" id="54121"/>
    <lineage>
        <taxon>Bacteria</taxon>
        <taxon>Bacillati</taxon>
        <taxon>Bacillota</taxon>
        <taxon>Clostridia</taxon>
        <taxon>Halanaerobiales</taxon>
        <taxon>Halanaerobiaceae</taxon>
        <taxon>Halanaerobium</taxon>
    </lineage>
</organism>
<dbReference type="Gene3D" id="1.10.8.500">
    <property type="entry name" value="HAMP domain in histidine kinase"/>
    <property type="match status" value="1"/>
</dbReference>
<dbReference type="Gene3D" id="1.10.287.950">
    <property type="entry name" value="Methyl-accepting chemotaxis protein"/>
    <property type="match status" value="1"/>
</dbReference>
<keyword evidence="6 11" id="KW-0472">Membrane</keyword>
<evidence type="ECO:0000256" key="4">
    <source>
        <dbReference type="ARBA" id="ARBA00022692"/>
    </source>
</evidence>
<dbReference type="Pfam" id="PF00672">
    <property type="entry name" value="HAMP"/>
    <property type="match status" value="1"/>
</dbReference>
<evidence type="ECO:0000256" key="2">
    <source>
        <dbReference type="ARBA" id="ARBA00022475"/>
    </source>
</evidence>
<dbReference type="PROSITE" id="PS50885">
    <property type="entry name" value="HAMP"/>
    <property type="match status" value="1"/>
</dbReference>
<evidence type="ECO:0000256" key="11">
    <source>
        <dbReference type="SAM" id="Phobius"/>
    </source>
</evidence>
<dbReference type="InterPro" id="IPR004089">
    <property type="entry name" value="MCPsignal_dom"/>
</dbReference>
<dbReference type="Gene3D" id="3.30.450.20">
    <property type="entry name" value="PAS domain"/>
    <property type="match status" value="2"/>
</dbReference>
<evidence type="ECO:0000256" key="7">
    <source>
        <dbReference type="ARBA" id="ARBA00023224"/>
    </source>
</evidence>
<evidence type="ECO:0000256" key="5">
    <source>
        <dbReference type="ARBA" id="ARBA00022989"/>
    </source>
</evidence>
<evidence type="ECO:0000313" key="21">
    <source>
        <dbReference type="Proteomes" id="UP000324896"/>
    </source>
</evidence>
<gene>
    <name evidence="14" type="ORF">C8C78_1227</name>
    <name evidence="15" type="ORF">SAMN04488597_103167</name>
    <name evidence="16" type="ORF">SAMN04488598_12117</name>
    <name evidence="17" type="ORF">SAMN04515652_12117</name>
</gene>
<comment type="similarity">
    <text evidence="8">Belongs to the methyl-accepting chemotaxis (MCP) protein family.</text>
</comment>
<feature type="domain" description="Methyl-accepting transducer" evidence="12">
    <location>
        <begin position="390"/>
        <end position="640"/>
    </location>
</feature>
<dbReference type="GO" id="GO:0006935">
    <property type="term" value="P:chemotaxis"/>
    <property type="evidence" value="ECO:0007669"/>
    <property type="project" value="UniProtKB-KW"/>
</dbReference>
<keyword evidence="3" id="KW-0145">Chemotaxis</keyword>
<dbReference type="GO" id="GO:0005886">
    <property type="term" value="C:plasma membrane"/>
    <property type="evidence" value="ECO:0007669"/>
    <property type="project" value="UniProtKB-SubCell"/>
</dbReference>
<keyword evidence="4 11" id="KW-0812">Transmembrane</keyword>
<dbReference type="Pfam" id="PF00015">
    <property type="entry name" value="MCPsignal"/>
    <property type="match status" value="1"/>
</dbReference>
<dbReference type="GO" id="GO:0007165">
    <property type="term" value="P:signal transduction"/>
    <property type="evidence" value="ECO:0007669"/>
    <property type="project" value="UniProtKB-KW"/>
</dbReference>
<evidence type="ECO:0000313" key="20">
    <source>
        <dbReference type="Proteomes" id="UP000247389"/>
    </source>
</evidence>
<dbReference type="SMART" id="SM00304">
    <property type="entry name" value="HAMP"/>
    <property type="match status" value="1"/>
</dbReference>
<dbReference type="Pfam" id="PF02743">
    <property type="entry name" value="dCache_1"/>
    <property type="match status" value="1"/>
</dbReference>
<dbReference type="SUPFAM" id="SSF58104">
    <property type="entry name" value="Methyl-accepting chemotaxis protein (MCP) signaling domain"/>
    <property type="match status" value="1"/>
</dbReference>
<dbReference type="CDD" id="cd11386">
    <property type="entry name" value="MCP_signal"/>
    <property type="match status" value="1"/>
</dbReference>
<keyword evidence="2" id="KW-1003">Cell membrane</keyword>
<feature type="transmembrane region" description="Helical" evidence="11">
    <location>
        <begin position="294"/>
        <end position="316"/>
    </location>
</feature>
<dbReference type="STRING" id="54121.SAMN04515653_1299"/>
<dbReference type="AlphaFoldDB" id="A0A1G6JY70"/>
<name>A0A1G6JY70_9FIRM</name>
<dbReference type="SUPFAM" id="SSF103190">
    <property type="entry name" value="Sensory domain-like"/>
    <property type="match status" value="1"/>
</dbReference>
<evidence type="ECO:0000256" key="10">
    <source>
        <dbReference type="SAM" id="Coils"/>
    </source>
</evidence>
<evidence type="ECO:0000313" key="14">
    <source>
        <dbReference type="EMBL" id="PXV63649.1"/>
    </source>
</evidence>
<feature type="domain" description="HAMP" evidence="13">
    <location>
        <begin position="318"/>
        <end position="371"/>
    </location>
</feature>
<dbReference type="Proteomes" id="UP000198612">
    <property type="component" value="Unassembled WGS sequence"/>
</dbReference>
<keyword evidence="7 9" id="KW-0807">Transducer</keyword>
<keyword evidence="19" id="KW-1185">Reference proteome</keyword>
<evidence type="ECO:0000256" key="8">
    <source>
        <dbReference type="ARBA" id="ARBA00029447"/>
    </source>
</evidence>
<dbReference type="CDD" id="cd12912">
    <property type="entry name" value="PDC2_MCP_like"/>
    <property type="match status" value="1"/>
</dbReference>
<dbReference type="Proteomes" id="UP000324896">
    <property type="component" value="Unassembled WGS sequence"/>
</dbReference>